<evidence type="ECO:0000259" key="2">
    <source>
        <dbReference type="Pfam" id="PF22725"/>
    </source>
</evidence>
<dbReference type="RefSeq" id="WP_130420574.1">
    <property type="nucleotide sequence ID" value="NZ_SHKW01000001.1"/>
</dbReference>
<dbReference type="GO" id="GO:0000166">
    <property type="term" value="F:nucleotide binding"/>
    <property type="evidence" value="ECO:0007669"/>
    <property type="project" value="InterPro"/>
</dbReference>
<accession>A0A4Q7YXN3</accession>
<evidence type="ECO:0000313" key="3">
    <source>
        <dbReference type="EMBL" id="RZU42627.1"/>
    </source>
</evidence>
<dbReference type="Pfam" id="PF01408">
    <property type="entry name" value="GFO_IDH_MocA"/>
    <property type="match status" value="1"/>
</dbReference>
<keyword evidence="4" id="KW-1185">Reference proteome</keyword>
<dbReference type="InterPro" id="IPR000683">
    <property type="entry name" value="Gfo/Idh/MocA-like_OxRdtase_N"/>
</dbReference>
<dbReference type="InterPro" id="IPR055170">
    <property type="entry name" value="GFO_IDH_MocA-like_dom"/>
</dbReference>
<dbReference type="SUPFAM" id="SSF51735">
    <property type="entry name" value="NAD(P)-binding Rossmann-fold domains"/>
    <property type="match status" value="1"/>
</dbReference>
<dbReference type="AlphaFoldDB" id="A0A4Q7YXN3"/>
<comment type="caution">
    <text evidence="3">The sequence shown here is derived from an EMBL/GenBank/DDBJ whole genome shotgun (WGS) entry which is preliminary data.</text>
</comment>
<organism evidence="3 4">
    <name type="scientific">Edaphobacter modestus</name>
    <dbReference type="NCBI Taxonomy" id="388466"/>
    <lineage>
        <taxon>Bacteria</taxon>
        <taxon>Pseudomonadati</taxon>
        <taxon>Acidobacteriota</taxon>
        <taxon>Terriglobia</taxon>
        <taxon>Terriglobales</taxon>
        <taxon>Acidobacteriaceae</taxon>
        <taxon>Edaphobacter</taxon>
    </lineage>
</organism>
<dbReference type="InterPro" id="IPR050463">
    <property type="entry name" value="Gfo/Idh/MocA_oxidrdct_glycsds"/>
</dbReference>
<dbReference type="Gene3D" id="3.40.50.720">
    <property type="entry name" value="NAD(P)-binding Rossmann-like Domain"/>
    <property type="match status" value="1"/>
</dbReference>
<dbReference type="Gene3D" id="3.30.360.10">
    <property type="entry name" value="Dihydrodipicolinate Reductase, domain 2"/>
    <property type="match status" value="1"/>
</dbReference>
<reference evidence="3 4" key="1">
    <citation type="submission" date="2019-02" db="EMBL/GenBank/DDBJ databases">
        <title>Genomic Encyclopedia of Archaeal and Bacterial Type Strains, Phase II (KMG-II): from individual species to whole genera.</title>
        <authorList>
            <person name="Goeker M."/>
        </authorList>
    </citation>
    <scope>NUCLEOTIDE SEQUENCE [LARGE SCALE GENOMIC DNA]</scope>
    <source>
        <strain evidence="3 4">DSM 18101</strain>
    </source>
</reference>
<dbReference type="InterPro" id="IPR036291">
    <property type="entry name" value="NAD(P)-bd_dom_sf"/>
</dbReference>
<dbReference type="OrthoDB" id="9781966at2"/>
<feature type="domain" description="GFO/IDH/MocA-like oxidoreductase" evidence="2">
    <location>
        <begin position="179"/>
        <end position="311"/>
    </location>
</feature>
<dbReference type="Pfam" id="PF22725">
    <property type="entry name" value="GFO_IDH_MocA_C3"/>
    <property type="match status" value="1"/>
</dbReference>
<evidence type="ECO:0000313" key="4">
    <source>
        <dbReference type="Proteomes" id="UP000292958"/>
    </source>
</evidence>
<dbReference type="Proteomes" id="UP000292958">
    <property type="component" value="Unassembled WGS sequence"/>
</dbReference>
<evidence type="ECO:0000259" key="1">
    <source>
        <dbReference type="Pfam" id="PF01408"/>
    </source>
</evidence>
<sequence>MDRRKFMQGAAGAYGLMFVKPETAFSYAANSRVRWGLLGCGRRGTSVATSFAKNAGVEIVALADIFPDQLATAKQHFDAVNASLNLPAIDARRMFRGHEASKAIAACSDVDAIQISTPPFFHVEHLDTVTAAGKHAYCEKPVGVDIPQTRRALEIARRENGKVSMAVGFQIRSAPPFVELVRRIHAGQIGKMAQIAAFYNSPPAVMVDRGAPSSDEYRLRNWLLYRNLSGDILLEQNIHVIDVCNWVMGTHPIAAYAKSSRKVVQNPGNTSDNYEVIFTYPEGVELSFSSTQFSKNNFFDVSERFFGSEGLAEAPYSGALQIRGTQPWAWSSNTAAPTGQFAANGAFTDNLAEADAMKDRDFVQSIVTGKLQNQIAAGVETARSCMMARKSAETGRTVTWQEIEADTEAYTLGMNLAQFS</sequence>
<dbReference type="PANTHER" id="PTHR43818">
    <property type="entry name" value="BCDNA.GH03377"/>
    <property type="match status" value="1"/>
</dbReference>
<dbReference type="SUPFAM" id="SSF55347">
    <property type="entry name" value="Glyceraldehyde-3-phosphate dehydrogenase-like, C-terminal domain"/>
    <property type="match status" value="1"/>
</dbReference>
<dbReference type="EMBL" id="SHKW01000001">
    <property type="protein sequence ID" value="RZU42627.1"/>
    <property type="molecule type" value="Genomic_DNA"/>
</dbReference>
<feature type="domain" description="Gfo/Idh/MocA-like oxidoreductase N-terminal" evidence="1">
    <location>
        <begin position="33"/>
        <end position="165"/>
    </location>
</feature>
<dbReference type="PANTHER" id="PTHR43818:SF5">
    <property type="entry name" value="OXIDOREDUCTASE FAMILY PROTEIN"/>
    <property type="match status" value="1"/>
</dbReference>
<gene>
    <name evidence="3" type="ORF">BDD14_4218</name>
</gene>
<proteinExistence type="predicted"/>
<name>A0A4Q7YXN3_9BACT</name>
<protein>
    <submittedName>
        <fullName evidence="3">Putative dehydrogenase</fullName>
    </submittedName>
</protein>